<protein>
    <recommendedName>
        <fullName evidence="4">HAT C-terminal dimerisation domain-containing protein</fullName>
    </recommendedName>
</protein>
<proteinExistence type="predicted"/>
<evidence type="ECO:0008006" key="4">
    <source>
        <dbReference type="Google" id="ProtNLM"/>
    </source>
</evidence>
<name>A0A8T0MPP7_PANVG</name>
<evidence type="ECO:0000313" key="2">
    <source>
        <dbReference type="EMBL" id="KAG2536736.1"/>
    </source>
</evidence>
<dbReference type="Proteomes" id="UP000823388">
    <property type="component" value="Chromosome 9N"/>
</dbReference>
<evidence type="ECO:0000256" key="1">
    <source>
        <dbReference type="SAM" id="Phobius"/>
    </source>
</evidence>
<gene>
    <name evidence="2" type="ORF">PVAP13_9NG215973</name>
</gene>
<evidence type="ECO:0000313" key="3">
    <source>
        <dbReference type="Proteomes" id="UP000823388"/>
    </source>
</evidence>
<keyword evidence="1" id="KW-0472">Membrane</keyword>
<dbReference type="EMBL" id="CM029054">
    <property type="protein sequence ID" value="KAG2536736.1"/>
    <property type="molecule type" value="Genomic_DNA"/>
</dbReference>
<keyword evidence="1" id="KW-1133">Transmembrane helix</keyword>
<dbReference type="AlphaFoldDB" id="A0A8T0MPP7"/>
<feature type="transmembrane region" description="Helical" evidence="1">
    <location>
        <begin position="136"/>
        <end position="160"/>
    </location>
</feature>
<sequence length="170" mass="19925">MDGKYTPIQRSAKFYKGATNYNRFHTDMFWGVIDRQLVELNNRFDEISIELLRCMAAFNPANSFSAFDIEKLVKLARFYPDDFDLEEINQLRFQLRLYIAAMRNDENFKILKSLAELSMMIVKRNMVSRYSIVYKLLKLVLVLSVATASVEMIFSAMNTIKNKLRSKMGF</sequence>
<keyword evidence="1" id="KW-0812">Transmembrane</keyword>
<dbReference type="PANTHER" id="PTHR11697">
    <property type="entry name" value="GENERAL TRANSCRIPTION FACTOR 2-RELATED ZINC FINGER PROTEIN"/>
    <property type="match status" value="1"/>
</dbReference>
<dbReference type="InterPro" id="IPR055298">
    <property type="entry name" value="AtLOH3-like"/>
</dbReference>
<organism evidence="2 3">
    <name type="scientific">Panicum virgatum</name>
    <name type="common">Blackwell switchgrass</name>
    <dbReference type="NCBI Taxonomy" id="38727"/>
    <lineage>
        <taxon>Eukaryota</taxon>
        <taxon>Viridiplantae</taxon>
        <taxon>Streptophyta</taxon>
        <taxon>Embryophyta</taxon>
        <taxon>Tracheophyta</taxon>
        <taxon>Spermatophyta</taxon>
        <taxon>Magnoliopsida</taxon>
        <taxon>Liliopsida</taxon>
        <taxon>Poales</taxon>
        <taxon>Poaceae</taxon>
        <taxon>PACMAD clade</taxon>
        <taxon>Panicoideae</taxon>
        <taxon>Panicodae</taxon>
        <taxon>Paniceae</taxon>
        <taxon>Panicinae</taxon>
        <taxon>Panicum</taxon>
        <taxon>Panicum sect. Hiantes</taxon>
    </lineage>
</organism>
<reference evidence="2" key="1">
    <citation type="submission" date="2020-05" db="EMBL/GenBank/DDBJ databases">
        <title>WGS assembly of Panicum virgatum.</title>
        <authorList>
            <person name="Lovell J.T."/>
            <person name="Jenkins J."/>
            <person name="Shu S."/>
            <person name="Juenger T.E."/>
            <person name="Schmutz J."/>
        </authorList>
    </citation>
    <scope>NUCLEOTIDE SEQUENCE</scope>
    <source>
        <strain evidence="2">AP13</strain>
    </source>
</reference>
<comment type="caution">
    <text evidence="2">The sequence shown here is derived from an EMBL/GenBank/DDBJ whole genome shotgun (WGS) entry which is preliminary data.</text>
</comment>
<keyword evidence="3" id="KW-1185">Reference proteome</keyword>
<dbReference type="PANTHER" id="PTHR11697:SF230">
    <property type="entry name" value="ZINC FINGER, MYM DOMAIN CONTAINING 1"/>
    <property type="match status" value="1"/>
</dbReference>
<accession>A0A8T0MPP7</accession>